<keyword evidence="5 8" id="KW-0812">Transmembrane</keyword>
<organism evidence="10 11">
    <name type="scientific">Candidatus Chisholmbacteria bacterium RIFCSPLOWO2_01_FULL_49_14</name>
    <dbReference type="NCBI Taxonomy" id="1797593"/>
    <lineage>
        <taxon>Bacteria</taxon>
        <taxon>Candidatus Chisholmiibacteriota</taxon>
    </lineage>
</organism>
<feature type="transmembrane region" description="Helical" evidence="8">
    <location>
        <begin position="118"/>
        <end position="138"/>
    </location>
</feature>
<dbReference type="AlphaFoldDB" id="A0A1G1W2W1"/>
<keyword evidence="4" id="KW-0808">Transferase</keyword>
<feature type="transmembrane region" description="Helical" evidence="8">
    <location>
        <begin position="6"/>
        <end position="26"/>
    </location>
</feature>
<evidence type="ECO:0000259" key="9">
    <source>
        <dbReference type="Pfam" id="PF13231"/>
    </source>
</evidence>
<name>A0A1G1W2W1_9BACT</name>
<feature type="domain" description="Glycosyltransferase RgtA/B/C/D-like" evidence="9">
    <location>
        <begin position="83"/>
        <end position="225"/>
    </location>
</feature>
<evidence type="ECO:0000256" key="8">
    <source>
        <dbReference type="SAM" id="Phobius"/>
    </source>
</evidence>
<evidence type="ECO:0000313" key="11">
    <source>
        <dbReference type="Proteomes" id="UP000176723"/>
    </source>
</evidence>
<protein>
    <recommendedName>
        <fullName evidence="9">Glycosyltransferase RgtA/B/C/D-like domain-containing protein</fullName>
    </recommendedName>
</protein>
<proteinExistence type="predicted"/>
<evidence type="ECO:0000256" key="5">
    <source>
        <dbReference type="ARBA" id="ARBA00022692"/>
    </source>
</evidence>
<feature type="transmembrane region" description="Helical" evidence="8">
    <location>
        <begin position="221"/>
        <end position="239"/>
    </location>
</feature>
<gene>
    <name evidence="10" type="ORF">A3A65_03085</name>
</gene>
<keyword evidence="7 8" id="KW-0472">Membrane</keyword>
<evidence type="ECO:0000256" key="6">
    <source>
        <dbReference type="ARBA" id="ARBA00022989"/>
    </source>
</evidence>
<dbReference type="InterPro" id="IPR038731">
    <property type="entry name" value="RgtA/B/C-like"/>
</dbReference>
<keyword evidence="6 8" id="KW-1133">Transmembrane helix</keyword>
<evidence type="ECO:0000256" key="4">
    <source>
        <dbReference type="ARBA" id="ARBA00022679"/>
    </source>
</evidence>
<feature type="transmembrane region" description="Helical" evidence="8">
    <location>
        <begin position="150"/>
        <end position="168"/>
    </location>
</feature>
<evidence type="ECO:0000256" key="3">
    <source>
        <dbReference type="ARBA" id="ARBA00022676"/>
    </source>
</evidence>
<dbReference type="GO" id="GO:0005886">
    <property type="term" value="C:plasma membrane"/>
    <property type="evidence" value="ECO:0007669"/>
    <property type="project" value="UniProtKB-SubCell"/>
</dbReference>
<feature type="transmembrane region" description="Helical" evidence="8">
    <location>
        <begin position="180"/>
        <end position="209"/>
    </location>
</feature>
<comment type="caution">
    <text evidence="10">The sequence shown here is derived from an EMBL/GenBank/DDBJ whole genome shotgun (WGS) entry which is preliminary data.</text>
</comment>
<dbReference type="STRING" id="1797593.A3A65_03085"/>
<evidence type="ECO:0000256" key="1">
    <source>
        <dbReference type="ARBA" id="ARBA00004651"/>
    </source>
</evidence>
<dbReference type="Pfam" id="PF13231">
    <property type="entry name" value="PMT_2"/>
    <property type="match status" value="1"/>
</dbReference>
<dbReference type="PANTHER" id="PTHR33908:SF11">
    <property type="entry name" value="MEMBRANE PROTEIN"/>
    <property type="match status" value="1"/>
</dbReference>
<feature type="transmembrane region" description="Helical" evidence="8">
    <location>
        <begin position="323"/>
        <end position="342"/>
    </location>
</feature>
<keyword evidence="3" id="KW-0328">Glycosyltransferase</keyword>
<accession>A0A1G1W2W1</accession>
<evidence type="ECO:0000256" key="7">
    <source>
        <dbReference type="ARBA" id="ARBA00023136"/>
    </source>
</evidence>
<dbReference type="EMBL" id="MHCL01000007">
    <property type="protein sequence ID" value="OGY22002.1"/>
    <property type="molecule type" value="Genomic_DNA"/>
</dbReference>
<evidence type="ECO:0000256" key="2">
    <source>
        <dbReference type="ARBA" id="ARBA00022475"/>
    </source>
</evidence>
<reference evidence="10 11" key="1">
    <citation type="journal article" date="2016" name="Nat. Commun.">
        <title>Thousands of microbial genomes shed light on interconnected biogeochemical processes in an aquifer system.</title>
        <authorList>
            <person name="Anantharaman K."/>
            <person name="Brown C.T."/>
            <person name="Hug L.A."/>
            <person name="Sharon I."/>
            <person name="Castelle C.J."/>
            <person name="Probst A.J."/>
            <person name="Thomas B.C."/>
            <person name="Singh A."/>
            <person name="Wilkins M.J."/>
            <person name="Karaoz U."/>
            <person name="Brodie E.L."/>
            <person name="Williams K.H."/>
            <person name="Hubbard S.S."/>
            <person name="Banfield J.F."/>
        </authorList>
    </citation>
    <scope>NUCLEOTIDE SEQUENCE [LARGE SCALE GENOMIC DNA]</scope>
</reference>
<keyword evidence="2" id="KW-1003">Cell membrane</keyword>
<feature type="transmembrane region" description="Helical" evidence="8">
    <location>
        <begin position="348"/>
        <end position="367"/>
    </location>
</feature>
<feature type="transmembrane region" description="Helical" evidence="8">
    <location>
        <begin position="89"/>
        <end position="112"/>
    </location>
</feature>
<dbReference type="Proteomes" id="UP000176723">
    <property type="component" value="Unassembled WGS sequence"/>
</dbReference>
<comment type="subcellular location">
    <subcellularLocation>
        <location evidence="1">Cell membrane</location>
        <topology evidence="1">Multi-pass membrane protein</topology>
    </subcellularLocation>
</comment>
<dbReference type="PANTHER" id="PTHR33908">
    <property type="entry name" value="MANNOSYLTRANSFERASE YKCB-RELATED"/>
    <property type="match status" value="1"/>
</dbReference>
<dbReference type="InterPro" id="IPR050297">
    <property type="entry name" value="LipidA_mod_glycosyltrf_83"/>
</dbReference>
<evidence type="ECO:0000313" key="10">
    <source>
        <dbReference type="EMBL" id="OGY22002.1"/>
    </source>
</evidence>
<dbReference type="GO" id="GO:0009103">
    <property type="term" value="P:lipopolysaccharide biosynthetic process"/>
    <property type="evidence" value="ECO:0007669"/>
    <property type="project" value="UniProtKB-ARBA"/>
</dbReference>
<dbReference type="GO" id="GO:0016763">
    <property type="term" value="F:pentosyltransferase activity"/>
    <property type="evidence" value="ECO:0007669"/>
    <property type="project" value="TreeGrafter"/>
</dbReference>
<sequence>MKLSRISSFLLLLLIVSRMLVVFFCAPKQVADFGALKEAWLHSQYNLNQGYEFYGNMGDEDLRTYAALEYLKGQDPSRINFEDPPLVKYLFGISYAVFANILVLQFLFASGILVCTYLIGRAICLGSRLALLPLLLLSFDKLFVQKSQTVNLDLPQLFFVLIALLVLMKKKYTQRSFVFLGISIGAAMASKVMFTGLILLLFVLAVLYLRKIPHLKKAASLVVLVGLGVYIFSYSVFFFSHPVMDFVTLHLSIAGFYRSYVPEYPWFEIWRILFLGRWRTWFATPPIQPVEEHWLVWPVSALLTFSLLFTQRRLRRLSLVPEQILLAWLVVYLGFQSIHVVFPRYLLLALPLFYILATQAIQTWLSYSPAANND</sequence>